<dbReference type="InterPro" id="IPR027356">
    <property type="entry name" value="NPH3_dom"/>
</dbReference>
<name>A0AAD1ZR84_9LAMI</name>
<dbReference type="PANTHER" id="PTHR32370">
    <property type="entry name" value="OS12G0117600 PROTEIN"/>
    <property type="match status" value="1"/>
</dbReference>
<organism evidence="6 7">
    <name type="scientific">Fraxinus pennsylvanica</name>
    <dbReference type="NCBI Taxonomy" id="56036"/>
    <lineage>
        <taxon>Eukaryota</taxon>
        <taxon>Viridiplantae</taxon>
        <taxon>Streptophyta</taxon>
        <taxon>Embryophyta</taxon>
        <taxon>Tracheophyta</taxon>
        <taxon>Spermatophyta</taxon>
        <taxon>Magnoliopsida</taxon>
        <taxon>eudicotyledons</taxon>
        <taxon>Gunneridae</taxon>
        <taxon>Pentapetalae</taxon>
        <taxon>asterids</taxon>
        <taxon>lamiids</taxon>
        <taxon>Lamiales</taxon>
        <taxon>Oleaceae</taxon>
        <taxon>Oleeae</taxon>
        <taxon>Fraxinus</taxon>
    </lineage>
</organism>
<dbReference type="InterPro" id="IPR043454">
    <property type="entry name" value="NPH3/RPT2-like"/>
</dbReference>
<comment type="similarity">
    <text evidence="2">Belongs to the NPH3 family.</text>
</comment>
<feature type="region of interest" description="Disordered" evidence="4">
    <location>
        <begin position="146"/>
        <end position="167"/>
    </location>
</feature>
<proteinExistence type="inferred from homology"/>
<accession>A0AAD1ZR84</accession>
<dbReference type="AlphaFoldDB" id="A0AAD1ZR84"/>
<evidence type="ECO:0000313" key="6">
    <source>
        <dbReference type="EMBL" id="CAI9773943.1"/>
    </source>
</evidence>
<feature type="coiled-coil region" evidence="3">
    <location>
        <begin position="80"/>
        <end position="107"/>
    </location>
</feature>
<evidence type="ECO:0000256" key="4">
    <source>
        <dbReference type="SAM" id="MobiDB-lite"/>
    </source>
</evidence>
<dbReference type="Proteomes" id="UP000834106">
    <property type="component" value="Chromosome 13"/>
</dbReference>
<sequence length="167" mass="18990">MNCQKLSLEASTHAAQNERLPLRVIVQVLFFEQLRLRTSVSGWLFVSDNLENSQDLSENLVPRNDCMVPVSSGGDQIDTVNDMNGRVSELEKECLNMKQEIEKLVKTKGSWDNFLNRFALKFKTKSFDLKSVKMPCKGLEVKTPRKAVSNGKQNHDTCKLNDQMPDL</sequence>
<evidence type="ECO:0000256" key="1">
    <source>
        <dbReference type="ARBA" id="ARBA00022786"/>
    </source>
</evidence>
<protein>
    <recommendedName>
        <fullName evidence="5">NPH3 domain-containing protein</fullName>
    </recommendedName>
</protein>
<gene>
    <name evidence="6" type="ORF">FPE_LOCUS21373</name>
</gene>
<feature type="domain" description="NPH3" evidence="5">
    <location>
        <begin position="1"/>
        <end position="35"/>
    </location>
</feature>
<keyword evidence="1" id="KW-0833">Ubl conjugation pathway</keyword>
<dbReference type="EMBL" id="OU503048">
    <property type="protein sequence ID" value="CAI9773943.1"/>
    <property type="molecule type" value="Genomic_DNA"/>
</dbReference>
<evidence type="ECO:0000256" key="3">
    <source>
        <dbReference type="SAM" id="Coils"/>
    </source>
</evidence>
<evidence type="ECO:0000256" key="2">
    <source>
        <dbReference type="PROSITE-ProRule" id="PRU00982"/>
    </source>
</evidence>
<evidence type="ECO:0000313" key="7">
    <source>
        <dbReference type="Proteomes" id="UP000834106"/>
    </source>
</evidence>
<dbReference type="PROSITE" id="PS51649">
    <property type="entry name" value="NPH3"/>
    <property type="match status" value="1"/>
</dbReference>
<keyword evidence="3" id="KW-0175">Coiled coil</keyword>
<evidence type="ECO:0000259" key="5">
    <source>
        <dbReference type="PROSITE" id="PS51649"/>
    </source>
</evidence>
<keyword evidence="7" id="KW-1185">Reference proteome</keyword>
<reference evidence="6" key="1">
    <citation type="submission" date="2023-05" db="EMBL/GenBank/DDBJ databases">
        <authorList>
            <person name="Huff M."/>
        </authorList>
    </citation>
    <scope>NUCLEOTIDE SEQUENCE</scope>
</reference>